<reference evidence="3 4" key="1">
    <citation type="submission" date="2023-03" db="EMBL/GenBank/DDBJ databases">
        <title>High-quality genome of Scylla paramamosain provides insights in environmental adaptation.</title>
        <authorList>
            <person name="Zhang L."/>
        </authorList>
    </citation>
    <scope>NUCLEOTIDE SEQUENCE [LARGE SCALE GENOMIC DNA]</scope>
    <source>
        <strain evidence="3">LZ_2023a</strain>
        <tissue evidence="3">Muscle</tissue>
    </source>
</reference>
<feature type="compositionally biased region" description="Polar residues" evidence="2">
    <location>
        <begin position="2056"/>
        <end position="2082"/>
    </location>
</feature>
<feature type="region of interest" description="Disordered" evidence="2">
    <location>
        <begin position="521"/>
        <end position="553"/>
    </location>
</feature>
<feature type="compositionally biased region" description="Polar residues" evidence="2">
    <location>
        <begin position="2530"/>
        <end position="2552"/>
    </location>
</feature>
<dbReference type="PANTHER" id="PTHR13958:SF3">
    <property type="entry name" value="CAP-GLY DOMAIN-CONTAINING PROTEIN-RELATED"/>
    <property type="match status" value="1"/>
</dbReference>
<feature type="region of interest" description="Disordered" evidence="2">
    <location>
        <begin position="2770"/>
        <end position="2819"/>
    </location>
</feature>
<feature type="region of interest" description="Disordered" evidence="2">
    <location>
        <begin position="3020"/>
        <end position="3085"/>
    </location>
</feature>
<keyword evidence="4" id="KW-1185">Reference proteome</keyword>
<feature type="compositionally biased region" description="Polar residues" evidence="2">
    <location>
        <begin position="1435"/>
        <end position="1460"/>
    </location>
</feature>
<sequence length="3304" mass="368759">MTSHNRAAFSTRSIGQGDLDLQPVRETKMRVLNDIPKEPVVPPPPPQVKFNFVDVSFPGPPERECEASQSHHRSVTQSPKKRTNAASERERSSKDQVRYDKENSFCGQAQRNMQRDRQEYLSKLLRRGVPVWEEVPEEERAAKVIGGTNPFRHHPYSSSPLTSNITHRNTNKQKSSKMQAVWEDVKDSCKNSYPLEHNNTFIDSPRGSTSEGEEICLKSKAERLNKILRKNSHVVPNTAHDTPFHHQPETLSSREDGQGENVMLSEAPCQEEVSQMHHTNQEHVDDTSCPQESPHQDNPENLASQDIAPPIQSGHSLHENENPQDSALVNQERPSRPVMKKIYGGRIDNDVISSVSWWPGDKLYKERNKNEEEEKHEKESTKEKNGKRDLSTSQADAQKKRHAVASLEEVEKLEKPQPRVRRYEVNQVRKYMKEKQCERSKTIKELQKRQEQEKIKINERMKELAIKTKQLSQANKKSNYSSKTAEVVNQKQNQLEQQSFIDWSSQADAHPWVSSPKHIQTHLKEQSMSPDASHNPISRAGKSMKQVETEREISKVAEVSQSFALDEKEKLEDFNVKKRSKKDNKRRKKRRSLSDSEAISDIVSRTVEECERQVKSSSVSVESLSSLSSFSCSSSDVESRSSQSESLSSDLDLAPKERALALGQLAQKLTSRVTQETSNLTHREKQNKDVTTTPRKATSTSTEKHATRRASVKSSNIKNCPRTSLSLSQIEKMSVEELIAKMTAMLPNKFLNEGKSNVPQADHQGINRNLENQEFECNTQNKTRNENMACGHTQDTPTRGSMQGVLMEQLPKLVVPDVPKLRLSGAERKVKEPRKIAQHEDLSMLPGHNVVQCGKDLKFQTDEEKQVFVKMTPTHRLQHRYVIPQSESYLTGRQLDQSHLLGNPSSRYLNISKKRLEHAATVIQATYRGYRVRKITNVLISQQTPRKVKDATEIKSVGGVPSSVVLRSYRLSKNSVEGSNDTRHKLLSKEGREQVNWKEVQSVLESKTLKPHKESYYISQRSDLPRWIQPYFVLSETGDVKNFLETQADNSGADEGAENDKSSCMINSESRVIGTQNHPHSDFEKPMHNVTLTEGPLSDLEKETVSFFNKETQTSYNRYMNVESKRNIVQEANEAEEFVDLKKLSKEKALTSQNRKSINNIQKGEMLETSANVALDATQSTFSQRNSENTLEEGLIEEALKEESSFQALENGTLESGSIEPHLVTEEGPPMETSGITDLSNDNTSALVEEVSAPHELLGEGVHIGPASLRLRLNAELMYQDTLGKALNELHNVEQLNILNRSRQEAMALSQSLALQQQKAELTAHRKTEDEVRTQEEETKRREDYERRLKEKLKQQEEALQKVEKTEREARSRFAELEREVRARAEQMIAQATERIPQPSSAQSDVIAAAAVAAVGATISQWKQLRPVSGHKSHGSVTLTEESVSPESASNQNDAFSSKLFSDEPHPETYSVSPSSRGNQSAGDKTSSLVSEKLDENLLNSSVIEEQSASRNGAELEINSTQESVPESIASLEGSVPTLNQQRSVCASSINESISLGDRKFSPKGNEYVSSISEKIDSVASSQTKVSSDEVTSASNLVPEDILYSKTSGTVTEAISKTDISSATKNNETDIASTVKSHFPTQKSSGIKDHKKQQMKESVASIKNHGSPLMSLVSKSKEKERKKEERDTSDIYSESFEVDSENENSNTLSSQFHGRTQGAYGGDLALVVSSGNILNDMGYRTSAHGVGGVTASVHGGGESALGVTLSVVESLLKEEEVHHQHQKALLKLQEQSLVEEARWKLATLQSEGGPGIRRRQRVIVLQLREQKAYLRRLRETQNIGAQQRKLMLMQLHHLLGTTTNLPGFNTKSYLTTPRGQSPNPGSPRLTPRVMEMYSSSSSDAPEDMTLNLLMRGRDSDSTSPSESGGGREKRRSHSEDRQKIVSGRLHEKRRTAEIEALQQQLLYEDKEILRLKAKSSYDIHDKDSVKPKRKGDFITKRSREKKEKHSGSVSPHAFLKQGSRTSTDSSVPPESIVATIHNSQSSVHEEVSSEVISHSDVTSSVSEQEGLTNTSHRTGNSQSKEGSGSKRPLSYAVSERKTSESHGSKTKITSSESETIKEQFSGNDSKSTGRSSSSKTVAAEDTTDSGEKRLDHDKSERNSRSSEKSSTTKSEVSEKCPESQESSIRTKFGSTGSAKSGCMSNKSDSLIPEDITDNSKTRITSNSSWCSTETRTDSGTKSSDIKSVEGKSCSQKSSTRGLPLPLKVPLSPRSPHRQHRRYSSESDDSFTLSQTETASDMSDGEGKLLALKEELAVRRAEAERLKKEKRRLRRERLASQERALRQQISTYDAYIQHARMELEKESKELQQASMVRPLIKKPQVAETKKSRLSESFAASPEKSDHSDVSLVSEGSKSDHSSVSKSLDTSLKEMQHVKPLEIIKSQELHLKHMGVVSAKEQIASSGISKEVETKEPSSSSNKVTTETVESQRENESEKTSLTSSISESLNEESVSEHTEDDDSSKKSLSQDSSVETDPTQSQASSTETIVHSPQKLESSQKDDAAISMNEVNAALLEVLKDNYRNEPASLRKADNNDYEITDEGEKKLEIYIPTSDLKSSEAEDFVEGNTNTSAEQSICEEVLDDFEEAESEGFSQKTESSKDKLLPVITNVELEPHKKNDTSYLSSLSENKEPSLKTESTTEVETSTSHIPEAKEIPSENESRRLPPTPDRQRLVDDISNNILAVMMKETSQLFTNIVKDKVGISKSSETASFVEVAQDSTSPEVSGKLSEPQRDGVPQCQHSSSSVPEEDSTVARPISSNKSEILQRVNELIGEGGSVSQHLSSINSPRSENVQLTPQMTFDLSSESSSPVSPITAKPSKVERDKEAEQSKSDSPAEETTIPSLPAAHSKPNEEEEHDSLSPSHDIVKAEEYKLDTETLTDRLLNLASVPELELEARLGQLAENTEFSVEGIEGNWFDDDFWKFSDNKKKQQQLKAEEERITAEIARLEELQHLQQKYPGLIFREVPDKPPPPYTPPQVISPPTSSPVTSPTPVRPPAYSSPPASPVLPETEPLSSTHSSSISHRLSKADQRRLAAHVTQVVPITEDEALPIIDSALDILYEAWHNNIDPGDMPPPPHTVMANVFSQSSFDEGMHEDERTSTRAFHLLLFCLAQELLSVPYKMQNASLPPPWMKQALPQGRMLSMLRTKSHAERFSHIREQVKVLFGWKPPLQKESLMIRWAQKHRDLVDQVLVKELQAEEASWTNYDEDEAAVKTKVANEIFDALLSETVALISSILVRKLGYIAH</sequence>
<feature type="compositionally biased region" description="Low complexity" evidence="2">
    <location>
        <begin position="2121"/>
        <end position="2136"/>
    </location>
</feature>
<feature type="region of interest" description="Disordered" evidence="2">
    <location>
        <begin position="1865"/>
        <end position="1888"/>
    </location>
</feature>
<feature type="compositionally biased region" description="Polar residues" evidence="2">
    <location>
        <begin position="2494"/>
        <end position="2507"/>
    </location>
</feature>
<dbReference type="Proteomes" id="UP001487740">
    <property type="component" value="Unassembled WGS sequence"/>
</dbReference>
<feature type="compositionally biased region" description="Basic and acidic residues" evidence="2">
    <location>
        <begin position="2230"/>
        <end position="2245"/>
    </location>
</feature>
<feature type="region of interest" description="Disordered" evidence="2">
    <location>
        <begin position="1981"/>
        <end position="2301"/>
    </location>
</feature>
<feature type="compositionally biased region" description="Basic and acidic residues" evidence="2">
    <location>
        <begin position="365"/>
        <end position="390"/>
    </location>
</feature>
<dbReference type="InterPro" id="IPR028750">
    <property type="entry name" value="CEP350/CC187"/>
</dbReference>
<feature type="compositionally biased region" description="Basic and acidic residues" evidence="2">
    <location>
        <begin position="1675"/>
        <end position="1689"/>
    </location>
</feature>
<feature type="compositionally biased region" description="Polar residues" evidence="2">
    <location>
        <begin position="2018"/>
        <end position="2028"/>
    </location>
</feature>
<feature type="compositionally biased region" description="Low complexity" evidence="2">
    <location>
        <begin position="3038"/>
        <end position="3049"/>
    </location>
</feature>
<feature type="compositionally biased region" description="Polar residues" evidence="2">
    <location>
        <begin position="2217"/>
        <end position="2229"/>
    </location>
</feature>
<feature type="compositionally biased region" description="Low complexity" evidence="2">
    <location>
        <begin position="2861"/>
        <end position="2870"/>
    </location>
</feature>
<dbReference type="EMBL" id="JARAKH010000019">
    <property type="protein sequence ID" value="KAK8394602.1"/>
    <property type="molecule type" value="Genomic_DNA"/>
</dbReference>
<feature type="coiled-coil region" evidence="1">
    <location>
        <begin position="2984"/>
        <end position="3011"/>
    </location>
</feature>
<feature type="compositionally biased region" description="Basic and acidic residues" evidence="2">
    <location>
        <begin position="2094"/>
        <end position="2103"/>
    </location>
</feature>
<name>A0AAW0U3G0_SCYPA</name>
<feature type="compositionally biased region" description="Basic and acidic residues" evidence="2">
    <location>
        <begin position="2484"/>
        <end position="2493"/>
    </location>
</feature>
<protein>
    <recommendedName>
        <fullName evidence="5">Centrosome-associated protein 350</fullName>
    </recommendedName>
</protein>
<evidence type="ECO:0000256" key="1">
    <source>
        <dbReference type="SAM" id="Coils"/>
    </source>
</evidence>
<feature type="compositionally biased region" description="Polar residues" evidence="2">
    <location>
        <begin position="2834"/>
        <end position="2860"/>
    </location>
</feature>
<evidence type="ECO:0000313" key="3">
    <source>
        <dbReference type="EMBL" id="KAK8394602.1"/>
    </source>
</evidence>
<feature type="region of interest" description="Disordered" evidence="2">
    <location>
        <begin position="2375"/>
        <end position="2425"/>
    </location>
</feature>
<dbReference type="GO" id="GO:0034453">
    <property type="term" value="P:microtubule anchoring"/>
    <property type="evidence" value="ECO:0007669"/>
    <property type="project" value="InterPro"/>
</dbReference>
<evidence type="ECO:0000256" key="2">
    <source>
        <dbReference type="SAM" id="MobiDB-lite"/>
    </source>
</evidence>
<dbReference type="SMART" id="SM00015">
    <property type="entry name" value="IQ"/>
    <property type="match status" value="1"/>
</dbReference>
<feature type="compositionally biased region" description="Basic residues" evidence="2">
    <location>
        <begin position="70"/>
        <end position="83"/>
    </location>
</feature>
<dbReference type="PROSITE" id="PS50096">
    <property type="entry name" value="IQ"/>
    <property type="match status" value="1"/>
</dbReference>
<feature type="region of interest" description="Disordered" evidence="2">
    <location>
        <begin position="1911"/>
        <end position="1946"/>
    </location>
</feature>
<dbReference type="Gene3D" id="1.20.5.190">
    <property type="match status" value="1"/>
</dbReference>
<feature type="region of interest" description="Disordered" evidence="2">
    <location>
        <begin position="147"/>
        <end position="177"/>
    </location>
</feature>
<feature type="compositionally biased region" description="Low complexity" evidence="2">
    <location>
        <begin position="691"/>
        <end position="701"/>
    </location>
</feature>
<feature type="region of interest" description="Disordered" evidence="2">
    <location>
        <begin position="1322"/>
        <end position="1344"/>
    </location>
</feature>
<feature type="region of interest" description="Disordered" evidence="2">
    <location>
        <begin position="577"/>
        <end position="597"/>
    </location>
</feature>
<feature type="compositionally biased region" description="Low complexity" evidence="2">
    <location>
        <begin position="3064"/>
        <end position="3081"/>
    </location>
</feature>
<feature type="compositionally biased region" description="Basic and acidic residues" evidence="2">
    <location>
        <begin position="2707"/>
        <end position="2730"/>
    </location>
</feature>
<dbReference type="InterPro" id="IPR000048">
    <property type="entry name" value="IQ_motif_EF-hand-BS"/>
</dbReference>
<feature type="coiled-coil region" evidence="1">
    <location>
        <begin position="2304"/>
        <end position="2371"/>
    </location>
</feature>
<feature type="compositionally biased region" description="Polar residues" evidence="2">
    <location>
        <begin position="2471"/>
        <end position="2483"/>
    </location>
</feature>
<feature type="region of interest" description="Disordered" evidence="2">
    <location>
        <begin position="1"/>
        <end position="107"/>
    </location>
</feature>
<feature type="compositionally biased region" description="Pro residues" evidence="2">
    <location>
        <begin position="3026"/>
        <end position="3037"/>
    </location>
</feature>
<feature type="compositionally biased region" description="Polar residues" evidence="2">
    <location>
        <begin position="526"/>
        <end position="536"/>
    </location>
</feature>
<feature type="region of interest" description="Disordered" evidence="2">
    <location>
        <begin position="365"/>
        <end position="406"/>
    </location>
</feature>
<dbReference type="PANTHER" id="PTHR13958">
    <property type="entry name" value="CENTROSOME-ASSOCIATED PROTEIN 350"/>
    <property type="match status" value="1"/>
</dbReference>
<dbReference type="GO" id="GO:0005813">
    <property type="term" value="C:centrosome"/>
    <property type="evidence" value="ECO:0007669"/>
    <property type="project" value="InterPro"/>
</dbReference>
<evidence type="ECO:0000313" key="4">
    <source>
        <dbReference type="Proteomes" id="UP001487740"/>
    </source>
</evidence>
<feature type="compositionally biased region" description="Polar residues" evidence="2">
    <location>
        <begin position="2179"/>
        <end position="2204"/>
    </location>
</feature>
<feature type="compositionally biased region" description="Basic and acidic residues" evidence="2">
    <location>
        <begin position="1981"/>
        <end position="2006"/>
    </location>
</feature>
<feature type="compositionally biased region" description="Basic and acidic residues" evidence="2">
    <location>
        <begin position="2145"/>
        <end position="2163"/>
    </location>
</feature>
<feature type="compositionally biased region" description="Polar residues" evidence="2">
    <location>
        <begin position="156"/>
        <end position="168"/>
    </location>
</feature>
<feature type="region of interest" description="Disordered" evidence="2">
    <location>
        <begin position="2834"/>
        <end position="2926"/>
    </location>
</feature>
<feature type="compositionally biased region" description="Polar residues" evidence="2">
    <location>
        <begin position="1470"/>
        <end position="1488"/>
    </location>
</feature>
<organism evidence="3 4">
    <name type="scientific">Scylla paramamosain</name>
    <name type="common">Mud crab</name>
    <dbReference type="NCBI Taxonomy" id="85552"/>
    <lineage>
        <taxon>Eukaryota</taxon>
        <taxon>Metazoa</taxon>
        <taxon>Ecdysozoa</taxon>
        <taxon>Arthropoda</taxon>
        <taxon>Crustacea</taxon>
        <taxon>Multicrustacea</taxon>
        <taxon>Malacostraca</taxon>
        <taxon>Eumalacostraca</taxon>
        <taxon>Eucarida</taxon>
        <taxon>Decapoda</taxon>
        <taxon>Pleocyemata</taxon>
        <taxon>Brachyura</taxon>
        <taxon>Eubrachyura</taxon>
        <taxon>Portunoidea</taxon>
        <taxon>Portunidae</taxon>
        <taxon>Portuninae</taxon>
        <taxon>Scylla</taxon>
    </lineage>
</organism>
<feature type="region of interest" description="Disordered" evidence="2">
    <location>
        <begin position="1426"/>
        <end position="1488"/>
    </location>
</feature>
<feature type="compositionally biased region" description="Basic and acidic residues" evidence="2">
    <location>
        <begin position="87"/>
        <end position="103"/>
    </location>
</feature>
<feature type="compositionally biased region" description="Basic and acidic residues" evidence="2">
    <location>
        <begin position="1646"/>
        <end position="1655"/>
    </location>
</feature>
<feature type="compositionally biased region" description="Basic and acidic residues" evidence="2">
    <location>
        <begin position="2876"/>
        <end position="2888"/>
    </location>
</feature>
<feature type="compositionally biased region" description="Polar residues" evidence="2">
    <location>
        <begin position="1"/>
        <end position="14"/>
    </location>
</feature>
<feature type="region of interest" description="Disordered" evidence="2">
    <location>
        <begin position="2452"/>
        <end position="2559"/>
    </location>
</feature>
<feature type="compositionally biased region" description="Low complexity" evidence="2">
    <location>
        <begin position="2693"/>
        <end position="2704"/>
    </location>
</feature>
<feature type="compositionally biased region" description="Polar residues" evidence="2">
    <location>
        <begin position="2285"/>
        <end position="2296"/>
    </location>
</feature>
<evidence type="ECO:0008006" key="5">
    <source>
        <dbReference type="Google" id="ProtNLM"/>
    </source>
</evidence>
<gene>
    <name evidence="3" type="ORF">O3P69_006626</name>
</gene>
<accession>A0AAW0U3G0</accession>
<feature type="region of interest" description="Disordered" evidence="2">
    <location>
        <begin position="1637"/>
        <end position="1710"/>
    </location>
</feature>
<dbReference type="GO" id="GO:0008017">
    <property type="term" value="F:microtubule binding"/>
    <property type="evidence" value="ECO:0007669"/>
    <property type="project" value="InterPro"/>
</dbReference>
<feature type="region of interest" description="Disordered" evidence="2">
    <location>
        <begin position="2641"/>
        <end position="2730"/>
    </location>
</feature>
<comment type="caution">
    <text evidence="3">The sequence shown here is derived from an EMBL/GenBank/DDBJ whole genome shotgun (WGS) entry which is preliminary data.</text>
</comment>
<feature type="compositionally biased region" description="Pro residues" evidence="2">
    <location>
        <begin position="3050"/>
        <end position="3063"/>
    </location>
</feature>
<feature type="region of interest" description="Disordered" evidence="2">
    <location>
        <begin position="231"/>
        <end position="259"/>
    </location>
</feature>
<feature type="compositionally biased region" description="Basic and acidic residues" evidence="2">
    <location>
        <begin position="242"/>
        <end position="257"/>
    </location>
</feature>
<proteinExistence type="predicted"/>
<feature type="compositionally biased region" description="Basic and acidic residues" evidence="2">
    <location>
        <begin position="23"/>
        <end position="37"/>
    </location>
</feature>
<keyword evidence="1" id="KW-0175">Coiled coil</keyword>
<dbReference type="CDD" id="cd23767">
    <property type="entry name" value="IQCD"/>
    <property type="match status" value="1"/>
</dbReference>
<feature type="compositionally biased region" description="Polar residues" evidence="2">
    <location>
        <begin position="1865"/>
        <end position="1879"/>
    </location>
</feature>
<feature type="compositionally biased region" description="Basic residues" evidence="2">
    <location>
        <begin position="577"/>
        <end position="591"/>
    </location>
</feature>
<feature type="region of interest" description="Disordered" evidence="2">
    <location>
        <begin position="672"/>
        <end position="720"/>
    </location>
</feature>
<feature type="region of interest" description="Disordered" evidence="2">
    <location>
        <begin position="271"/>
        <end position="336"/>
    </location>
</feature>